<evidence type="ECO:0000313" key="1">
    <source>
        <dbReference type="EMBL" id="KKL78262.1"/>
    </source>
</evidence>
<reference evidence="1" key="1">
    <citation type="journal article" date="2015" name="Nature">
        <title>Complex archaea that bridge the gap between prokaryotes and eukaryotes.</title>
        <authorList>
            <person name="Spang A."/>
            <person name="Saw J.H."/>
            <person name="Jorgensen S.L."/>
            <person name="Zaremba-Niedzwiedzka K."/>
            <person name="Martijn J."/>
            <person name="Lind A.E."/>
            <person name="van Eijk R."/>
            <person name="Schleper C."/>
            <person name="Guy L."/>
            <person name="Ettema T.J."/>
        </authorList>
    </citation>
    <scope>NUCLEOTIDE SEQUENCE</scope>
</reference>
<gene>
    <name evidence="1" type="ORF">LCGC14_2026580</name>
</gene>
<dbReference type="EMBL" id="LAZR01023514">
    <property type="protein sequence ID" value="KKL78262.1"/>
    <property type="molecule type" value="Genomic_DNA"/>
</dbReference>
<name>A0A0F9HT21_9ZZZZ</name>
<accession>A0A0F9HT21</accession>
<proteinExistence type="predicted"/>
<protein>
    <submittedName>
        <fullName evidence="1">Uncharacterized protein</fullName>
    </submittedName>
</protein>
<organism evidence="1">
    <name type="scientific">marine sediment metagenome</name>
    <dbReference type="NCBI Taxonomy" id="412755"/>
    <lineage>
        <taxon>unclassified sequences</taxon>
        <taxon>metagenomes</taxon>
        <taxon>ecological metagenomes</taxon>
    </lineage>
</organism>
<sequence length="57" mass="6520">MISLGKNQNYIRFSPNPGFTFKVWVNRWIHYCNPCGVTLLKPGEVRRGAGRKVKVNA</sequence>
<comment type="caution">
    <text evidence="1">The sequence shown here is derived from an EMBL/GenBank/DDBJ whole genome shotgun (WGS) entry which is preliminary data.</text>
</comment>
<dbReference type="AlphaFoldDB" id="A0A0F9HT21"/>